<dbReference type="Proteomes" id="UP000092698">
    <property type="component" value="Chromosome"/>
</dbReference>
<evidence type="ECO:0000256" key="1">
    <source>
        <dbReference type="SAM" id="SignalP"/>
    </source>
</evidence>
<keyword evidence="3" id="KW-1185">Reference proteome</keyword>
<dbReference type="Gene3D" id="3.40.50.150">
    <property type="entry name" value="Vaccinia Virus protein VP39"/>
    <property type="match status" value="1"/>
</dbReference>
<dbReference type="STRING" id="645517.A6F65_00803"/>
<dbReference type="InterPro" id="IPR016980">
    <property type="entry name" value="S-AdoMet-dep_MeTrfase_Alr7345"/>
</dbReference>
<dbReference type="AlphaFoldDB" id="A0A1C7D721"/>
<evidence type="ECO:0008006" key="4">
    <source>
        <dbReference type="Google" id="ProtNLM"/>
    </source>
</evidence>
<dbReference type="RefSeq" id="WP_067786173.1">
    <property type="nucleotide sequence ID" value="NZ_CP016545.1"/>
</dbReference>
<dbReference type="OrthoDB" id="9801692at2"/>
<sequence length="277" mass="29693">MKKAAIIAAALALGVTAPALADHHMAAPGMSAVLAADARADDSARDQYRNPAETLSFFDVKPGMTVVDYMPSGGWYTRILVPYLGEGGTYIGMNPAIPADATGFMARMANYGDTLPGQVTEWLGGAPGAKVVGVNVGDEMPESMAGSVDRVLIFREIHNMHRFGWLQPSLASIRTMLKDDGMVGVVQHRAPHSASADYTDGSKGYMREADVIALFQANGFELYARSEVNANPADPANWPNGVWTLPPRLGGATDETRPALVEIGESDRMTLLFRKRP</sequence>
<protein>
    <recommendedName>
        <fullName evidence="4">Methyltransferase</fullName>
    </recommendedName>
</protein>
<organism evidence="2 3">
    <name type="scientific">Paraurantiacibacter namhicola</name>
    <dbReference type="NCBI Taxonomy" id="645517"/>
    <lineage>
        <taxon>Bacteria</taxon>
        <taxon>Pseudomonadati</taxon>
        <taxon>Pseudomonadota</taxon>
        <taxon>Alphaproteobacteria</taxon>
        <taxon>Sphingomonadales</taxon>
        <taxon>Erythrobacteraceae</taxon>
        <taxon>Paraurantiacibacter</taxon>
    </lineage>
</organism>
<dbReference type="KEGG" id="anh:A6F65_00803"/>
<evidence type="ECO:0000313" key="3">
    <source>
        <dbReference type="Proteomes" id="UP000092698"/>
    </source>
</evidence>
<dbReference type="EMBL" id="CP016545">
    <property type="protein sequence ID" value="ANU07121.1"/>
    <property type="molecule type" value="Genomic_DNA"/>
</dbReference>
<feature type="chain" id="PRO_5008884356" description="Methyltransferase" evidence="1">
    <location>
        <begin position="22"/>
        <end position="277"/>
    </location>
</feature>
<evidence type="ECO:0000313" key="2">
    <source>
        <dbReference type="EMBL" id="ANU07121.1"/>
    </source>
</evidence>
<name>A0A1C7D721_9SPHN</name>
<dbReference type="InterPro" id="IPR029063">
    <property type="entry name" value="SAM-dependent_MTases_sf"/>
</dbReference>
<proteinExistence type="predicted"/>
<dbReference type="PATRIC" id="fig|645517.4.peg.803"/>
<dbReference type="PIRSF" id="PIRSF031679">
    <property type="entry name" value="Mtase_Alr7345_prd"/>
    <property type="match status" value="1"/>
</dbReference>
<accession>A0A1C7D721</accession>
<keyword evidence="1" id="KW-0732">Signal</keyword>
<feature type="signal peptide" evidence="1">
    <location>
        <begin position="1"/>
        <end position="21"/>
    </location>
</feature>
<reference evidence="2 3" key="1">
    <citation type="submission" date="2016-07" db="EMBL/GenBank/DDBJ databases">
        <title>Complete genome sequence of Altererythrobacter namhicola JCM 16345T, containing esterase-encoding genes.</title>
        <authorList>
            <person name="Cheng H."/>
            <person name="Wu Y.-H."/>
            <person name="Jian S.-L."/>
            <person name="Huo Y.-Y."/>
            <person name="Wang C.-S."/>
            <person name="Xu X.-W."/>
        </authorList>
    </citation>
    <scope>NUCLEOTIDE SEQUENCE [LARGE SCALE GENOMIC DNA]</scope>
    <source>
        <strain evidence="2 3">JCM 16345</strain>
    </source>
</reference>
<dbReference type="SUPFAM" id="SSF53335">
    <property type="entry name" value="S-adenosyl-L-methionine-dependent methyltransferases"/>
    <property type="match status" value="1"/>
</dbReference>
<gene>
    <name evidence="2" type="ORF">A6F65_00803</name>
</gene>